<organism evidence="1 2">
    <name type="scientific">Smallanthus sonchifolius</name>
    <dbReference type="NCBI Taxonomy" id="185202"/>
    <lineage>
        <taxon>Eukaryota</taxon>
        <taxon>Viridiplantae</taxon>
        <taxon>Streptophyta</taxon>
        <taxon>Embryophyta</taxon>
        <taxon>Tracheophyta</taxon>
        <taxon>Spermatophyta</taxon>
        <taxon>Magnoliopsida</taxon>
        <taxon>eudicotyledons</taxon>
        <taxon>Gunneridae</taxon>
        <taxon>Pentapetalae</taxon>
        <taxon>asterids</taxon>
        <taxon>campanulids</taxon>
        <taxon>Asterales</taxon>
        <taxon>Asteraceae</taxon>
        <taxon>Asteroideae</taxon>
        <taxon>Heliantheae alliance</taxon>
        <taxon>Millerieae</taxon>
        <taxon>Smallanthus</taxon>
    </lineage>
</organism>
<protein>
    <submittedName>
        <fullName evidence="1">Uncharacterized protein</fullName>
    </submittedName>
</protein>
<reference evidence="2" key="1">
    <citation type="journal article" date="2022" name="Mol. Ecol. Resour.">
        <title>The genomes of chicory, endive, great burdock and yacon provide insights into Asteraceae palaeo-polyploidization history and plant inulin production.</title>
        <authorList>
            <person name="Fan W."/>
            <person name="Wang S."/>
            <person name="Wang H."/>
            <person name="Wang A."/>
            <person name="Jiang F."/>
            <person name="Liu H."/>
            <person name="Zhao H."/>
            <person name="Xu D."/>
            <person name="Zhang Y."/>
        </authorList>
    </citation>
    <scope>NUCLEOTIDE SEQUENCE [LARGE SCALE GENOMIC DNA]</scope>
    <source>
        <strain evidence="2">cv. Yunnan</strain>
    </source>
</reference>
<evidence type="ECO:0000313" key="2">
    <source>
        <dbReference type="Proteomes" id="UP001056120"/>
    </source>
</evidence>
<name>A0ACB9JM03_9ASTR</name>
<accession>A0ACB9JM03</accession>
<dbReference type="EMBL" id="CM042020">
    <property type="protein sequence ID" value="KAI3821377.1"/>
    <property type="molecule type" value="Genomic_DNA"/>
</dbReference>
<reference evidence="1 2" key="2">
    <citation type="journal article" date="2022" name="Mol. Ecol. Resour.">
        <title>The genomes of chicory, endive, great burdock and yacon provide insights into Asteraceae paleo-polyploidization history and plant inulin production.</title>
        <authorList>
            <person name="Fan W."/>
            <person name="Wang S."/>
            <person name="Wang H."/>
            <person name="Wang A."/>
            <person name="Jiang F."/>
            <person name="Liu H."/>
            <person name="Zhao H."/>
            <person name="Xu D."/>
            <person name="Zhang Y."/>
        </authorList>
    </citation>
    <scope>NUCLEOTIDE SEQUENCE [LARGE SCALE GENOMIC DNA]</scope>
    <source>
        <strain evidence="2">cv. Yunnan</strain>
        <tissue evidence="1">Leaves</tissue>
    </source>
</reference>
<comment type="caution">
    <text evidence="1">The sequence shown here is derived from an EMBL/GenBank/DDBJ whole genome shotgun (WGS) entry which is preliminary data.</text>
</comment>
<gene>
    <name evidence="1" type="ORF">L1987_08944</name>
</gene>
<dbReference type="Proteomes" id="UP001056120">
    <property type="component" value="Linkage Group LG03"/>
</dbReference>
<proteinExistence type="predicted"/>
<evidence type="ECO:0000313" key="1">
    <source>
        <dbReference type="EMBL" id="KAI3821377.1"/>
    </source>
</evidence>
<sequence length="484" mass="54234">MTNPKVIGAVTIEKGILNTFEPLKKSRSSFSTIKIERITRVEMLEGALRWVGTTISTITTIFPIVTIGGTISLSELSYELRKDGSDVGVGVGHGSTTRRHSTDFHKTGNDGIEVVGVSALERIDSMLAWKNCNQIGEFDVQQTQLETQHKLISQQQQDFKALSDIVELLKASLVKSSSQETPSTVQGETTSAGGHSSPAFVSNPESALTIFTGKVAKTKETMEVKIEETEFDFPSTSERRAARERGKGKESYIEVVILDEEEIGPDHELNALLDEIDNYGFNDEYPEIMATEDLHEEKVRYFTEEGDEIQALSDDDKDEASVKVDLVNTEPTTIEPIHTTHTDSLPRYDLRALAKLPLQNLGKVNEARNFETQKPWVSLRYKPTETVKSIIVPRSVPVQLQNFRKWLYNTTIGSVVIECEGKEDIHIFEPMELLKFQPEDLEVLFNNPIKLFHDNDEADAKAYQRVVTINAKPQFQKSSQDPTA</sequence>
<keyword evidence="2" id="KW-1185">Reference proteome</keyword>